<dbReference type="Proteomes" id="UP000183832">
    <property type="component" value="Unassembled WGS sequence"/>
</dbReference>
<evidence type="ECO:0000313" key="2">
    <source>
        <dbReference type="Proteomes" id="UP000183832"/>
    </source>
</evidence>
<sequence>MLNMGEAVVKHLLTLTRCSCCRYAFICVMSLNGDLHLTFTRNLMTSFQLNIHNVNIDEHELKGKVRKAEEERYSNSNFNCTRFYVELFHPLQLHSIPKPHFAEW</sequence>
<evidence type="ECO:0000313" key="1">
    <source>
        <dbReference type="EMBL" id="CRK98530.1"/>
    </source>
</evidence>
<name>A0A1J1IFJ7_9DIPT</name>
<accession>A0A1J1IFJ7</accession>
<organism evidence="1 2">
    <name type="scientific">Clunio marinus</name>
    <dbReference type="NCBI Taxonomy" id="568069"/>
    <lineage>
        <taxon>Eukaryota</taxon>
        <taxon>Metazoa</taxon>
        <taxon>Ecdysozoa</taxon>
        <taxon>Arthropoda</taxon>
        <taxon>Hexapoda</taxon>
        <taxon>Insecta</taxon>
        <taxon>Pterygota</taxon>
        <taxon>Neoptera</taxon>
        <taxon>Endopterygota</taxon>
        <taxon>Diptera</taxon>
        <taxon>Nematocera</taxon>
        <taxon>Chironomoidea</taxon>
        <taxon>Chironomidae</taxon>
        <taxon>Clunio</taxon>
    </lineage>
</organism>
<gene>
    <name evidence="1" type="ORF">CLUMA_CG011883</name>
</gene>
<dbReference type="AlphaFoldDB" id="A0A1J1IFJ7"/>
<keyword evidence="2" id="KW-1185">Reference proteome</keyword>
<reference evidence="1 2" key="1">
    <citation type="submission" date="2015-04" db="EMBL/GenBank/DDBJ databases">
        <authorList>
            <person name="Syromyatnikov M.Y."/>
            <person name="Popov V.N."/>
        </authorList>
    </citation>
    <scope>NUCLEOTIDE SEQUENCE [LARGE SCALE GENOMIC DNA]</scope>
</reference>
<proteinExistence type="predicted"/>
<dbReference type="EMBL" id="CVRI01000047">
    <property type="protein sequence ID" value="CRK98530.1"/>
    <property type="molecule type" value="Genomic_DNA"/>
</dbReference>
<protein>
    <submittedName>
        <fullName evidence="1">CLUMA_CG011883, isoform A</fullName>
    </submittedName>
</protein>